<evidence type="ECO:0000256" key="1">
    <source>
        <dbReference type="SAM" id="Phobius"/>
    </source>
</evidence>
<sequence>MQDLEHRRPVKARGLPAISHTAFTLARLGVSANAVSAASVVLAALGGWALAQSGEAAGGARILWLVLALIGVNGRLLCNVLDGLIAVEQARGSPTGPIWNELPDRLADALLLVGAGYGAAVLAPQWGPALGWLAALLAVLTAYVRELGRSLSGQTDFAGPAAKPLRMGLLNIAIAGALIEPLAGFKGHALMLGLMVIAALTALTVANRTRRLAERLSQ</sequence>
<keyword evidence="3" id="KW-1185">Reference proteome</keyword>
<proteinExistence type="predicted"/>
<keyword evidence="1" id="KW-1133">Transmembrane helix</keyword>
<dbReference type="EMBL" id="JAUKTR010000001">
    <property type="protein sequence ID" value="MDO1557977.1"/>
    <property type="molecule type" value="Genomic_DNA"/>
</dbReference>
<keyword evidence="1" id="KW-0812">Transmembrane</keyword>
<comment type="caution">
    <text evidence="2">The sequence shown here is derived from an EMBL/GenBank/DDBJ whole genome shotgun (WGS) entry which is preliminary data.</text>
</comment>
<accession>A0ABT8SL50</accession>
<feature type="transmembrane region" description="Helical" evidence="1">
    <location>
        <begin position="189"/>
        <end position="206"/>
    </location>
</feature>
<dbReference type="Proteomes" id="UP001169063">
    <property type="component" value="Unassembled WGS sequence"/>
</dbReference>
<reference evidence="2" key="1">
    <citation type="submission" date="2023-07" db="EMBL/GenBank/DDBJ databases">
        <title>Brevundimonas soil sp. nov., isolated from the soil of chemical plant.</title>
        <authorList>
            <person name="Wu N."/>
        </authorList>
    </citation>
    <scope>NUCLEOTIDE SEQUENCE</scope>
    <source>
        <strain evidence="2">XZ-24</strain>
    </source>
</reference>
<feature type="transmembrane region" description="Helical" evidence="1">
    <location>
        <begin position="62"/>
        <end position="85"/>
    </location>
</feature>
<evidence type="ECO:0000313" key="2">
    <source>
        <dbReference type="EMBL" id="MDO1557977.1"/>
    </source>
</evidence>
<name>A0ABT8SL50_9CAUL</name>
<dbReference type="InterPro" id="IPR043130">
    <property type="entry name" value="CDP-OH_PTrfase_TM_dom"/>
</dbReference>
<organism evidence="2 3">
    <name type="scientific">Peiella sedimenti</name>
    <dbReference type="NCBI Taxonomy" id="3061083"/>
    <lineage>
        <taxon>Bacteria</taxon>
        <taxon>Pseudomonadati</taxon>
        <taxon>Pseudomonadota</taxon>
        <taxon>Alphaproteobacteria</taxon>
        <taxon>Caulobacterales</taxon>
        <taxon>Caulobacteraceae</taxon>
        <taxon>Peiella</taxon>
    </lineage>
</organism>
<keyword evidence="1" id="KW-0472">Membrane</keyword>
<feature type="transmembrane region" description="Helical" evidence="1">
    <location>
        <begin position="21"/>
        <end position="50"/>
    </location>
</feature>
<evidence type="ECO:0000313" key="3">
    <source>
        <dbReference type="Proteomes" id="UP001169063"/>
    </source>
</evidence>
<feature type="transmembrane region" description="Helical" evidence="1">
    <location>
        <begin position="129"/>
        <end position="144"/>
    </location>
</feature>
<dbReference type="Gene3D" id="1.20.120.1760">
    <property type="match status" value="1"/>
</dbReference>
<protein>
    <submittedName>
        <fullName evidence="2">CDP-alcohol phosphatidyltransferase family protein</fullName>
    </submittedName>
</protein>
<feature type="transmembrane region" description="Helical" evidence="1">
    <location>
        <begin position="165"/>
        <end position="183"/>
    </location>
</feature>
<gene>
    <name evidence="2" type="ORF">Q0812_00870</name>
</gene>
<dbReference type="RefSeq" id="WP_302108402.1">
    <property type="nucleotide sequence ID" value="NZ_JAUKTR010000001.1"/>
</dbReference>